<reference evidence="1" key="1">
    <citation type="submission" date="2021-06" db="EMBL/GenBank/DDBJ databases">
        <authorList>
            <person name="Kallberg Y."/>
            <person name="Tangrot J."/>
            <person name="Rosling A."/>
        </authorList>
    </citation>
    <scope>NUCLEOTIDE SEQUENCE</scope>
    <source>
        <strain evidence="1">IA702</strain>
    </source>
</reference>
<proteinExistence type="predicted"/>
<evidence type="ECO:0000313" key="2">
    <source>
        <dbReference type="Proteomes" id="UP000789572"/>
    </source>
</evidence>
<dbReference type="AlphaFoldDB" id="A0A9N8VRN9"/>
<keyword evidence="2" id="KW-1185">Reference proteome</keyword>
<dbReference type="Proteomes" id="UP000789572">
    <property type="component" value="Unassembled WGS sequence"/>
</dbReference>
<dbReference type="SUPFAM" id="SSF47095">
    <property type="entry name" value="HMG-box"/>
    <property type="match status" value="1"/>
</dbReference>
<dbReference type="EMBL" id="CAJVPJ010000026">
    <property type="protein sequence ID" value="CAG8459841.1"/>
    <property type="molecule type" value="Genomic_DNA"/>
</dbReference>
<dbReference type="Gene3D" id="1.10.30.10">
    <property type="entry name" value="High mobility group box domain"/>
    <property type="match status" value="1"/>
</dbReference>
<name>A0A9N8VRN9_9GLOM</name>
<organism evidence="1 2">
    <name type="scientific">Paraglomus occultum</name>
    <dbReference type="NCBI Taxonomy" id="144539"/>
    <lineage>
        <taxon>Eukaryota</taxon>
        <taxon>Fungi</taxon>
        <taxon>Fungi incertae sedis</taxon>
        <taxon>Mucoromycota</taxon>
        <taxon>Glomeromycotina</taxon>
        <taxon>Glomeromycetes</taxon>
        <taxon>Paraglomerales</taxon>
        <taxon>Paraglomeraceae</taxon>
        <taxon>Paraglomus</taxon>
    </lineage>
</organism>
<dbReference type="OrthoDB" id="6247875at2759"/>
<sequence>MASKDWKSQPILVKQYFDTLAKLSLQRHKETYPGYIYRPRQNKRKKFREVTKDKFIERTTNENNGNKKKQVGRKVVNNAAGDNERLQTLVEDESALLNNAICFINVSYENVPSGELIGYNAQDPSTECYGLVPYVDERQHSLDEISGM</sequence>
<accession>A0A9N8VRN9</accession>
<dbReference type="InterPro" id="IPR036910">
    <property type="entry name" value="HMG_box_dom_sf"/>
</dbReference>
<protein>
    <submittedName>
        <fullName evidence="1">7654_t:CDS:1</fullName>
    </submittedName>
</protein>
<comment type="caution">
    <text evidence="1">The sequence shown here is derived from an EMBL/GenBank/DDBJ whole genome shotgun (WGS) entry which is preliminary data.</text>
</comment>
<gene>
    <name evidence="1" type="ORF">POCULU_LOCUS500</name>
</gene>
<evidence type="ECO:0000313" key="1">
    <source>
        <dbReference type="EMBL" id="CAG8459841.1"/>
    </source>
</evidence>